<evidence type="ECO:0000313" key="5">
    <source>
        <dbReference type="Proteomes" id="UP000198575"/>
    </source>
</evidence>
<gene>
    <name evidence="4" type="ORF">SAMN05216289_102119</name>
</gene>
<evidence type="ECO:0000256" key="1">
    <source>
        <dbReference type="SAM" id="MobiDB-lite"/>
    </source>
</evidence>
<sequence>MRVFLLFGAWLAVAPAAMAATGAMTLDGSELSRLARLSPGATTTIRDFPADPGVLADFEFKRIDVYAPGTRIIVVDAHGQHEVPRSQRVHLLGYSKDGRSRVGLSYDPDLLSEPYGAGSGPSGAFVLRSEHVSGGWRFHAVSAESALPAGTTPEFTANEDSLPNPDAAPATLDHLIDLQSPSGTLRNAVVAVDTDTTFMSKRFAGNTTQATAWIADLFAQMNVMYERDLDVHLQQGTTFLRTASDPFANNDSSATSAMLNEFGTYWQNNYSSGSGTVGRAFAMLLSGNSSSGNSASGIAWVNAYCRTNSSGGSYSTNQIFTNPAIGVALSAFIVGHELGHNFGASHTHCTNSSSGSAPTGSNTIDQCYSGESGCYSGPVSCPTGTPEAPKGTVMSYCHVSSASCGQNVQVFHPTHITVIRNRVAANTPSCLTTSVDLIFANGFQ</sequence>
<dbReference type="OrthoDB" id="9792152at2"/>
<dbReference type="Pfam" id="PF13688">
    <property type="entry name" value="Reprolysin_5"/>
    <property type="match status" value="1"/>
</dbReference>
<reference evidence="4 5" key="1">
    <citation type="submission" date="2016-10" db="EMBL/GenBank/DDBJ databases">
        <authorList>
            <person name="de Groot N.N."/>
        </authorList>
    </citation>
    <scope>NUCLEOTIDE SEQUENCE [LARGE SCALE GENOMIC DNA]</scope>
    <source>
        <strain evidence="4 5">CGMCC 1.7659</strain>
    </source>
</reference>
<evidence type="ECO:0000313" key="4">
    <source>
        <dbReference type="EMBL" id="SFN00895.1"/>
    </source>
</evidence>
<dbReference type="STRING" id="578942.SAMN05216289_102119"/>
<proteinExistence type="predicted"/>
<feature type="chain" id="PRO_5011607187" evidence="2">
    <location>
        <begin position="20"/>
        <end position="444"/>
    </location>
</feature>
<dbReference type="Proteomes" id="UP000198575">
    <property type="component" value="Unassembled WGS sequence"/>
</dbReference>
<dbReference type="PROSITE" id="PS50215">
    <property type="entry name" value="ADAM_MEPRO"/>
    <property type="match status" value="1"/>
</dbReference>
<dbReference type="Gene3D" id="3.40.390.10">
    <property type="entry name" value="Collagenase (Catalytic Domain)"/>
    <property type="match status" value="1"/>
</dbReference>
<keyword evidence="2" id="KW-0732">Signal</keyword>
<accession>A0A1I4VIB7</accession>
<protein>
    <submittedName>
        <fullName evidence="4">Metallo-peptidase family M12</fullName>
    </submittedName>
</protein>
<dbReference type="AlphaFoldDB" id="A0A1I4VIB7"/>
<feature type="signal peptide" evidence="2">
    <location>
        <begin position="1"/>
        <end position="19"/>
    </location>
</feature>
<organism evidence="4 5">
    <name type="scientific">Dokdonella immobilis</name>
    <dbReference type="NCBI Taxonomy" id="578942"/>
    <lineage>
        <taxon>Bacteria</taxon>
        <taxon>Pseudomonadati</taxon>
        <taxon>Pseudomonadota</taxon>
        <taxon>Gammaproteobacteria</taxon>
        <taxon>Lysobacterales</taxon>
        <taxon>Rhodanobacteraceae</taxon>
        <taxon>Dokdonella</taxon>
    </lineage>
</organism>
<dbReference type="InterPro" id="IPR001590">
    <property type="entry name" value="Peptidase_M12B"/>
</dbReference>
<keyword evidence="5" id="KW-1185">Reference proteome</keyword>
<feature type="domain" description="Peptidase M12B" evidence="3">
    <location>
        <begin position="199"/>
        <end position="435"/>
    </location>
</feature>
<dbReference type="GO" id="GO:0004222">
    <property type="term" value="F:metalloendopeptidase activity"/>
    <property type="evidence" value="ECO:0007669"/>
    <property type="project" value="InterPro"/>
</dbReference>
<evidence type="ECO:0000256" key="2">
    <source>
        <dbReference type="SAM" id="SignalP"/>
    </source>
</evidence>
<dbReference type="InterPro" id="IPR024079">
    <property type="entry name" value="MetalloPept_cat_dom_sf"/>
</dbReference>
<dbReference type="EMBL" id="FOVF01000002">
    <property type="protein sequence ID" value="SFN00895.1"/>
    <property type="molecule type" value="Genomic_DNA"/>
</dbReference>
<evidence type="ECO:0000259" key="3">
    <source>
        <dbReference type="PROSITE" id="PS50215"/>
    </source>
</evidence>
<dbReference type="SUPFAM" id="SSF55486">
    <property type="entry name" value="Metalloproteases ('zincins'), catalytic domain"/>
    <property type="match status" value="1"/>
</dbReference>
<feature type="region of interest" description="Disordered" evidence="1">
    <location>
        <begin position="150"/>
        <end position="169"/>
    </location>
</feature>
<name>A0A1I4VIB7_9GAMM</name>
<dbReference type="GO" id="GO:0006508">
    <property type="term" value="P:proteolysis"/>
    <property type="evidence" value="ECO:0007669"/>
    <property type="project" value="InterPro"/>
</dbReference>